<name>A0ACB8QUR1_9AGAM</name>
<dbReference type="Proteomes" id="UP000814128">
    <property type="component" value="Unassembled WGS sequence"/>
</dbReference>
<gene>
    <name evidence="1" type="ORF">K488DRAFT_44066</name>
</gene>
<dbReference type="EMBL" id="MU273490">
    <property type="protein sequence ID" value="KAI0035091.1"/>
    <property type="molecule type" value="Genomic_DNA"/>
</dbReference>
<proteinExistence type="predicted"/>
<evidence type="ECO:0000313" key="2">
    <source>
        <dbReference type="Proteomes" id="UP000814128"/>
    </source>
</evidence>
<keyword evidence="2" id="KW-1185">Reference proteome</keyword>
<accession>A0ACB8QUR1</accession>
<organism evidence="1 2">
    <name type="scientific">Vararia minispora EC-137</name>
    <dbReference type="NCBI Taxonomy" id="1314806"/>
    <lineage>
        <taxon>Eukaryota</taxon>
        <taxon>Fungi</taxon>
        <taxon>Dikarya</taxon>
        <taxon>Basidiomycota</taxon>
        <taxon>Agaricomycotina</taxon>
        <taxon>Agaricomycetes</taxon>
        <taxon>Russulales</taxon>
        <taxon>Lachnocladiaceae</taxon>
        <taxon>Vararia</taxon>
    </lineage>
</organism>
<evidence type="ECO:0000313" key="1">
    <source>
        <dbReference type="EMBL" id="KAI0035091.1"/>
    </source>
</evidence>
<reference evidence="1" key="2">
    <citation type="journal article" date="2022" name="New Phytol.">
        <title>Evolutionary transition to the ectomycorrhizal habit in the genomes of a hyperdiverse lineage of mushroom-forming fungi.</title>
        <authorList>
            <person name="Looney B."/>
            <person name="Miyauchi S."/>
            <person name="Morin E."/>
            <person name="Drula E."/>
            <person name="Courty P.E."/>
            <person name="Kohler A."/>
            <person name="Kuo A."/>
            <person name="LaButti K."/>
            <person name="Pangilinan J."/>
            <person name="Lipzen A."/>
            <person name="Riley R."/>
            <person name="Andreopoulos W."/>
            <person name="He G."/>
            <person name="Johnson J."/>
            <person name="Nolan M."/>
            <person name="Tritt A."/>
            <person name="Barry K.W."/>
            <person name="Grigoriev I.V."/>
            <person name="Nagy L.G."/>
            <person name="Hibbett D."/>
            <person name="Henrissat B."/>
            <person name="Matheny P.B."/>
            <person name="Labbe J."/>
            <person name="Martin F.M."/>
        </authorList>
    </citation>
    <scope>NUCLEOTIDE SEQUENCE</scope>
    <source>
        <strain evidence="1">EC-137</strain>
    </source>
</reference>
<protein>
    <submittedName>
        <fullName evidence="1">ATP-NAD kinase-like domain-containing protein</fullName>
    </submittedName>
</protein>
<reference evidence="1" key="1">
    <citation type="submission" date="2021-02" db="EMBL/GenBank/DDBJ databases">
        <authorList>
            <consortium name="DOE Joint Genome Institute"/>
            <person name="Ahrendt S."/>
            <person name="Looney B.P."/>
            <person name="Miyauchi S."/>
            <person name="Morin E."/>
            <person name="Drula E."/>
            <person name="Courty P.E."/>
            <person name="Chicoki N."/>
            <person name="Fauchery L."/>
            <person name="Kohler A."/>
            <person name="Kuo A."/>
            <person name="Labutti K."/>
            <person name="Pangilinan J."/>
            <person name="Lipzen A."/>
            <person name="Riley R."/>
            <person name="Andreopoulos W."/>
            <person name="He G."/>
            <person name="Johnson J."/>
            <person name="Barry K.W."/>
            <person name="Grigoriev I.V."/>
            <person name="Nagy L."/>
            <person name="Hibbett D."/>
            <person name="Henrissat B."/>
            <person name="Matheny P.B."/>
            <person name="Labbe J."/>
            <person name="Martin F."/>
        </authorList>
    </citation>
    <scope>NUCLEOTIDE SEQUENCE</scope>
    <source>
        <strain evidence="1">EC-137</strain>
    </source>
</reference>
<comment type="caution">
    <text evidence="1">The sequence shown here is derived from an EMBL/GenBank/DDBJ whole genome shotgun (WGS) entry which is preliminary data.</text>
</comment>
<sequence>MIENTLQLESGAALVCTEASLSVRPPPGKSKPKLNIPLKRVLWAYANGTSVEVHAAVDKRGAVKIEGKVPDAKQADAQEWVAGLMEAAYDGVKPQRRFLAIVNPIGGPGKAASIFKKIVEPILRAARCSCDTIFTEYYLHAKKVGAELDIDAFDAILSVSGDGIVHELYNGMAEHKYPRKAFRMPIAPIPAGSGNGLSLNLLGLKDGQNIVAATVNAIKGRPMPVDVCSVVQGGKRSFSYMSQCLGLMADLDLGTEHLRILGSNRFVYGYVRGIVTHKTYPFSISIREKDSDKHKMANDLREQLTKSPDELFLSDLGPEVEDSSLPALLYADEDDSEWTKIEEAVSYFYGGKCAYVSRDLMQFPVCMPNDGAVDLAIQRKLPRGEMVTAMDSAEHGRLYWRESNLYYKAVAYRLKPLNKQGYLSIDGEKFPFKEFHVEVHQGLGTMLSCYGHYRTERNEALTAPKSKSK</sequence>